<dbReference type="PANTHER" id="PTHR47268">
    <property type="entry name" value="ACYLPHOSPHATASE"/>
    <property type="match status" value="1"/>
</dbReference>
<comment type="catalytic activity">
    <reaction evidence="4 5">
        <text>an acyl phosphate + H2O = a carboxylate + phosphate + H(+)</text>
        <dbReference type="Rhea" id="RHEA:14965"/>
        <dbReference type="ChEBI" id="CHEBI:15377"/>
        <dbReference type="ChEBI" id="CHEBI:15378"/>
        <dbReference type="ChEBI" id="CHEBI:29067"/>
        <dbReference type="ChEBI" id="CHEBI:43474"/>
        <dbReference type="ChEBI" id="CHEBI:59918"/>
        <dbReference type="EC" id="3.6.1.7"/>
    </reaction>
</comment>
<dbReference type="PROSITE" id="PS51160">
    <property type="entry name" value="ACYLPHOSPHATASE_3"/>
    <property type="match status" value="1"/>
</dbReference>
<feature type="active site" evidence="5">
    <location>
        <position position="18"/>
    </location>
</feature>
<protein>
    <recommendedName>
        <fullName evidence="3 5">acylphosphatase</fullName>
        <ecNumber evidence="2 5">3.6.1.7</ecNumber>
    </recommendedName>
</protein>
<dbReference type="InterPro" id="IPR001792">
    <property type="entry name" value="Acylphosphatase-like_dom"/>
</dbReference>
<accession>A0AB74ULX6</accession>
<evidence type="ECO:0000256" key="1">
    <source>
        <dbReference type="ARBA" id="ARBA00005614"/>
    </source>
</evidence>
<dbReference type="Gene3D" id="3.30.70.100">
    <property type="match status" value="1"/>
</dbReference>
<evidence type="ECO:0000256" key="6">
    <source>
        <dbReference type="RuleBase" id="RU004168"/>
    </source>
</evidence>
<dbReference type="Pfam" id="PF00708">
    <property type="entry name" value="Acylphosphatase"/>
    <property type="match status" value="1"/>
</dbReference>
<dbReference type="EMBL" id="CP170721">
    <property type="protein sequence ID" value="XIA17077.1"/>
    <property type="molecule type" value="Genomic_DNA"/>
</dbReference>
<dbReference type="NCBIfam" id="NF011018">
    <property type="entry name" value="PRK14446.1"/>
    <property type="match status" value="1"/>
</dbReference>
<name>A0AB74ULX6_9GAMM</name>
<dbReference type="InterPro" id="IPR017968">
    <property type="entry name" value="Acylphosphatase_CS"/>
</dbReference>
<evidence type="ECO:0000256" key="3">
    <source>
        <dbReference type="ARBA" id="ARBA00015991"/>
    </source>
</evidence>
<feature type="active site" evidence="5">
    <location>
        <position position="36"/>
    </location>
</feature>
<keyword evidence="5" id="KW-0378">Hydrolase</keyword>
<dbReference type="AlphaFoldDB" id="A0AB74ULX6"/>
<dbReference type="PROSITE" id="PS00150">
    <property type="entry name" value="ACYLPHOSPHATASE_1"/>
    <property type="match status" value="1"/>
</dbReference>
<comment type="similarity">
    <text evidence="1 6">Belongs to the acylphosphatase family.</text>
</comment>
<reference evidence="8" key="1">
    <citation type="submission" date="2024-10" db="EMBL/GenBank/DDBJ databases">
        <authorList>
            <person name="Lesea H.P."/>
            <person name="Kuehl J.V."/>
            <person name="Chandonia J.-M."/>
        </authorList>
    </citation>
    <scope>NUCLEOTIDE SEQUENCE</scope>
    <source>
        <strain evidence="8">FW102-FHT14D07</strain>
    </source>
</reference>
<dbReference type="RefSeq" id="WP_395117226.1">
    <property type="nucleotide sequence ID" value="NZ_CP170721.1"/>
</dbReference>
<dbReference type="GO" id="GO:0003998">
    <property type="term" value="F:acylphosphatase activity"/>
    <property type="evidence" value="ECO:0007669"/>
    <property type="project" value="UniProtKB-EC"/>
</dbReference>
<dbReference type="EC" id="3.6.1.7" evidence="2 5"/>
<proteinExistence type="inferred from homology"/>
<organism evidence="8">
    <name type="scientific">Rhodanobacter sp. FW102-FHT14D07</name>
    <dbReference type="NCBI Taxonomy" id="3351462"/>
    <lineage>
        <taxon>Bacteria</taxon>
        <taxon>Pseudomonadati</taxon>
        <taxon>Pseudomonadota</taxon>
        <taxon>Gammaproteobacteria</taxon>
        <taxon>Lysobacterales</taxon>
        <taxon>Rhodanobacteraceae</taxon>
        <taxon>Rhodanobacter</taxon>
    </lineage>
</organism>
<evidence type="ECO:0000256" key="2">
    <source>
        <dbReference type="ARBA" id="ARBA00012150"/>
    </source>
</evidence>
<feature type="domain" description="Acylphosphatase-like" evidence="7">
    <location>
        <begin position="3"/>
        <end position="88"/>
    </location>
</feature>
<dbReference type="InterPro" id="IPR036046">
    <property type="entry name" value="Acylphosphatase-like_dom_sf"/>
</dbReference>
<evidence type="ECO:0000313" key="8">
    <source>
        <dbReference type="EMBL" id="XIA17077.1"/>
    </source>
</evidence>
<evidence type="ECO:0000256" key="4">
    <source>
        <dbReference type="ARBA" id="ARBA00047645"/>
    </source>
</evidence>
<evidence type="ECO:0000256" key="5">
    <source>
        <dbReference type="PROSITE-ProRule" id="PRU00520"/>
    </source>
</evidence>
<dbReference type="PANTHER" id="PTHR47268:SF4">
    <property type="entry name" value="ACYLPHOSPHATASE"/>
    <property type="match status" value="1"/>
</dbReference>
<dbReference type="SUPFAM" id="SSF54975">
    <property type="entry name" value="Acylphosphatase/BLUF domain-like"/>
    <property type="match status" value="1"/>
</dbReference>
<dbReference type="InterPro" id="IPR020456">
    <property type="entry name" value="Acylphosphatase"/>
</dbReference>
<evidence type="ECO:0000259" key="7">
    <source>
        <dbReference type="PROSITE" id="PS51160"/>
    </source>
</evidence>
<sequence length="88" mass="9663">MPTARFLVDGRVQGVFFRASTREQALTLGIAGHARNLDDGRVEVLVGGRAEALDALEQWLWQGPPAAEVTAVDREDLPERELHGFHTA</sequence>
<gene>
    <name evidence="8" type="ORF">ACFYG5_10915</name>
</gene>